<feature type="domain" description="LRRNT" evidence="6">
    <location>
        <begin position="57"/>
        <end position="91"/>
    </location>
</feature>
<dbReference type="Proteomes" id="UP000221080">
    <property type="component" value="Chromosome 21"/>
</dbReference>
<accession>A0A2D0PKS1</accession>
<reference evidence="7" key="1">
    <citation type="journal article" date="2016" name="Nat. Commun.">
        <title>The channel catfish genome sequence provides insights into the evolution of scale formation in teleosts.</title>
        <authorList>
            <person name="Liu Z."/>
            <person name="Liu S."/>
            <person name="Yao J."/>
            <person name="Bao L."/>
            <person name="Zhang J."/>
            <person name="Li Y."/>
            <person name="Jiang C."/>
            <person name="Sun L."/>
            <person name="Wang R."/>
            <person name="Zhang Y."/>
            <person name="Zhou T."/>
            <person name="Zeng Q."/>
            <person name="Fu Q."/>
            <person name="Gao S."/>
            <person name="Li N."/>
            <person name="Koren S."/>
            <person name="Jiang Y."/>
            <person name="Zimin A."/>
            <person name="Xu P."/>
            <person name="Phillippy A.M."/>
            <person name="Geng X."/>
            <person name="Song L."/>
            <person name="Sun F."/>
            <person name="Li C."/>
            <person name="Wang X."/>
            <person name="Chen A."/>
            <person name="Jin Y."/>
            <person name="Yuan Z."/>
            <person name="Yang Y."/>
            <person name="Tan S."/>
            <person name="Peatman E."/>
            <person name="Lu J."/>
            <person name="Qin Z."/>
            <person name="Dunham R."/>
            <person name="Li Z."/>
            <person name="Sonstegard T."/>
            <person name="Feng J."/>
            <person name="Danzmann R.G."/>
            <person name="Schroeder S."/>
            <person name="Scheffler B."/>
            <person name="Duke M.V."/>
            <person name="Ballard L."/>
            <person name="Kucuktas H."/>
            <person name="Kaltenboeck L."/>
            <person name="Liu H."/>
            <person name="Armbruster J."/>
            <person name="Xie Y."/>
            <person name="Kirby M.L."/>
            <person name="Tian Y."/>
            <person name="Flanagan M.E."/>
            <person name="Mu W."/>
            <person name="Waldbieser G.C."/>
        </authorList>
    </citation>
    <scope>NUCLEOTIDE SEQUENCE [LARGE SCALE GENOMIC DNA]</scope>
    <source>
        <strain evidence="7">SDA103</strain>
    </source>
</reference>
<evidence type="ECO:0000259" key="6">
    <source>
        <dbReference type="SMART" id="SM00013"/>
    </source>
</evidence>
<dbReference type="PROSITE" id="PS51450">
    <property type="entry name" value="LRR"/>
    <property type="match status" value="3"/>
</dbReference>
<evidence type="ECO:0000313" key="8">
    <source>
        <dbReference type="RefSeq" id="XP_017305655.1"/>
    </source>
</evidence>
<name>A0A2D0PKS1_ICTPU</name>
<keyword evidence="2 5" id="KW-0732">Signal</keyword>
<feature type="signal peptide" evidence="5">
    <location>
        <begin position="1"/>
        <end position="19"/>
    </location>
</feature>
<dbReference type="SMART" id="SM00369">
    <property type="entry name" value="LRR_TYP"/>
    <property type="match status" value="6"/>
</dbReference>
<organism evidence="7 8">
    <name type="scientific">Ictalurus punctatus</name>
    <name type="common">Channel catfish</name>
    <name type="synonym">Silurus punctatus</name>
    <dbReference type="NCBI Taxonomy" id="7998"/>
    <lineage>
        <taxon>Eukaryota</taxon>
        <taxon>Metazoa</taxon>
        <taxon>Chordata</taxon>
        <taxon>Craniata</taxon>
        <taxon>Vertebrata</taxon>
        <taxon>Euteleostomi</taxon>
        <taxon>Actinopterygii</taxon>
        <taxon>Neopterygii</taxon>
        <taxon>Teleostei</taxon>
        <taxon>Ostariophysi</taxon>
        <taxon>Siluriformes</taxon>
        <taxon>Ictaluridae</taxon>
        <taxon>Ictalurus</taxon>
    </lineage>
</organism>
<gene>
    <name evidence="8" type="primary">omd</name>
</gene>
<dbReference type="STRING" id="7998.ENSIPUP00000016276"/>
<dbReference type="GO" id="GO:0005615">
    <property type="term" value="C:extracellular space"/>
    <property type="evidence" value="ECO:0007669"/>
    <property type="project" value="TreeGrafter"/>
</dbReference>
<dbReference type="Gene3D" id="3.80.10.10">
    <property type="entry name" value="Ribonuclease Inhibitor"/>
    <property type="match status" value="1"/>
</dbReference>
<dbReference type="KEGG" id="ipu:108254828"/>
<dbReference type="InterPro" id="IPR000372">
    <property type="entry name" value="LRRNT"/>
</dbReference>
<evidence type="ECO:0000256" key="2">
    <source>
        <dbReference type="ARBA" id="ARBA00022729"/>
    </source>
</evidence>
<evidence type="ECO:0000313" key="7">
    <source>
        <dbReference type="Proteomes" id="UP000221080"/>
    </source>
</evidence>
<evidence type="ECO:0000256" key="3">
    <source>
        <dbReference type="ARBA" id="ARBA00022737"/>
    </source>
</evidence>
<dbReference type="AlphaFoldDB" id="A0A2D0PKS1"/>
<evidence type="ECO:0000256" key="4">
    <source>
        <dbReference type="ARBA" id="ARBA00023180"/>
    </source>
</evidence>
<dbReference type="PANTHER" id="PTHR45712">
    <property type="entry name" value="AGAP008170-PA"/>
    <property type="match status" value="1"/>
</dbReference>
<dbReference type="OrthoDB" id="1055097at2759"/>
<dbReference type="InterPro" id="IPR001611">
    <property type="entry name" value="Leu-rich_rpt"/>
</dbReference>
<dbReference type="InterPro" id="IPR050333">
    <property type="entry name" value="SLRP"/>
</dbReference>
<dbReference type="InterPro" id="IPR003591">
    <property type="entry name" value="Leu-rich_rpt_typical-subtyp"/>
</dbReference>
<evidence type="ECO:0000256" key="5">
    <source>
        <dbReference type="SAM" id="SignalP"/>
    </source>
</evidence>
<sequence length="363" mass="42031">MRIPSTWSVFSLILLRALCQDYETSYADYETEEESLPEIPPFVEPQETDPFIFLSNGCAKECYCPHSYPFAMYCDHRKLKVIPDVPSHIHHLYLQFNNIEAITAEPFTNATSLREINLSHNNLRKVGKEAFNKLQHLTRLHLEHNNLEEVPPSLPKTLQILHLGFNKISKIPSNTIRDLINITMLDLCSNRLTDEGIKGKVLSGFKSLIQVNMCNNKLKTMPPDLPASLLQLSLENNSITSIPEGYFRKTPNIISLRVSHNKIKTIPYKTFNLTQLMELNLGYNQLSQTFFVPKNLEHLYLNHNDYRELNITLMCPLLDPDSPNMLTYIRLDHNKLKGPMDYHTYTCFPRMRMIYYGEQQTAV</sequence>
<keyword evidence="1" id="KW-0433">Leucine-rich repeat</keyword>
<keyword evidence="3" id="KW-0677">Repeat</keyword>
<dbReference type="SMART" id="SM00013">
    <property type="entry name" value="LRRNT"/>
    <property type="match status" value="1"/>
</dbReference>
<evidence type="ECO:0000256" key="1">
    <source>
        <dbReference type="ARBA" id="ARBA00022614"/>
    </source>
</evidence>
<keyword evidence="4" id="KW-0325">Glycoprotein</keyword>
<dbReference type="SMART" id="SM00364">
    <property type="entry name" value="LRR_BAC"/>
    <property type="match status" value="4"/>
</dbReference>
<dbReference type="RefSeq" id="XP_017305655.1">
    <property type="nucleotide sequence ID" value="XM_017450166.3"/>
</dbReference>
<dbReference type="PANTHER" id="PTHR45712:SF3">
    <property type="entry name" value="OSTEOMODULIN"/>
    <property type="match status" value="1"/>
</dbReference>
<dbReference type="Pfam" id="PF13855">
    <property type="entry name" value="LRR_8"/>
    <property type="match status" value="3"/>
</dbReference>
<feature type="chain" id="PRO_5012497267" evidence="5">
    <location>
        <begin position="20"/>
        <end position="363"/>
    </location>
</feature>
<keyword evidence="7" id="KW-1185">Reference proteome</keyword>
<dbReference type="InterPro" id="IPR032675">
    <property type="entry name" value="LRR_dom_sf"/>
</dbReference>
<dbReference type="SUPFAM" id="SSF52058">
    <property type="entry name" value="L domain-like"/>
    <property type="match status" value="1"/>
</dbReference>
<dbReference type="CTD" id="4958"/>
<reference evidence="8" key="2">
    <citation type="submission" date="2025-08" db="UniProtKB">
        <authorList>
            <consortium name="RefSeq"/>
        </authorList>
    </citation>
    <scope>IDENTIFICATION</scope>
    <source>
        <tissue evidence="8">Blood</tissue>
    </source>
</reference>
<proteinExistence type="predicted"/>
<dbReference type="GeneID" id="108254828"/>
<protein>
    <submittedName>
        <fullName evidence="8">Osteomodulin</fullName>
    </submittedName>
</protein>